<dbReference type="FunFam" id="2.160.20.10:FF:000004">
    <property type="entry name" value="Pectin lyase-like superfamily protein"/>
    <property type="match status" value="1"/>
</dbReference>
<dbReference type="AlphaFoldDB" id="A0AAP0X732"/>
<keyword evidence="12" id="KW-1185">Reference proteome</keyword>
<comment type="caution">
    <text evidence="11">The sequence shown here is derived from an EMBL/GenBank/DDBJ whole genome shotgun (WGS) entry which is preliminary data.</text>
</comment>
<dbReference type="EMBL" id="JBBPBK010000003">
    <property type="protein sequence ID" value="KAK9288383.1"/>
    <property type="molecule type" value="Genomic_DNA"/>
</dbReference>
<dbReference type="PANTHER" id="PTHR31375">
    <property type="match status" value="1"/>
</dbReference>
<dbReference type="Pfam" id="PF00295">
    <property type="entry name" value="Glyco_hydro_28"/>
    <property type="match status" value="1"/>
</dbReference>
<keyword evidence="5 9" id="KW-0378">Hydrolase</keyword>
<gene>
    <name evidence="11" type="ORF">L1049_016838</name>
</gene>
<dbReference type="GO" id="GO:0004650">
    <property type="term" value="F:polygalacturonase activity"/>
    <property type="evidence" value="ECO:0007669"/>
    <property type="project" value="InterPro"/>
</dbReference>
<comment type="subcellular location">
    <subcellularLocation>
        <location evidence="1">Secreted</location>
        <location evidence="1">Cell wall</location>
    </subcellularLocation>
</comment>
<evidence type="ECO:0000256" key="4">
    <source>
        <dbReference type="ARBA" id="ARBA00022525"/>
    </source>
</evidence>
<dbReference type="Proteomes" id="UP001415857">
    <property type="component" value="Unassembled WGS sequence"/>
</dbReference>
<evidence type="ECO:0000256" key="7">
    <source>
        <dbReference type="ARBA" id="ARBA00023316"/>
    </source>
</evidence>
<evidence type="ECO:0000256" key="6">
    <source>
        <dbReference type="ARBA" id="ARBA00023295"/>
    </source>
</evidence>
<keyword evidence="4" id="KW-0964">Secreted</keyword>
<dbReference type="Gene3D" id="2.160.20.10">
    <property type="entry name" value="Single-stranded right-handed beta-helix, Pectin lyase-like"/>
    <property type="match status" value="1"/>
</dbReference>
<feature type="active site" evidence="8">
    <location>
        <position position="237"/>
    </location>
</feature>
<dbReference type="PROSITE" id="PS00502">
    <property type="entry name" value="POLYGALACTURONASE"/>
    <property type="match status" value="1"/>
</dbReference>
<evidence type="ECO:0000256" key="9">
    <source>
        <dbReference type="RuleBase" id="RU361169"/>
    </source>
</evidence>
<comment type="similarity">
    <text evidence="2 9">Belongs to the glycosyl hydrolase 28 family.</text>
</comment>
<evidence type="ECO:0000256" key="1">
    <source>
        <dbReference type="ARBA" id="ARBA00004191"/>
    </source>
</evidence>
<evidence type="ECO:0000256" key="3">
    <source>
        <dbReference type="ARBA" id="ARBA00022512"/>
    </source>
</evidence>
<dbReference type="GO" id="GO:0005975">
    <property type="term" value="P:carbohydrate metabolic process"/>
    <property type="evidence" value="ECO:0007669"/>
    <property type="project" value="InterPro"/>
</dbReference>
<protein>
    <recommendedName>
        <fullName evidence="13">Polygalacturonase</fullName>
    </recommendedName>
</protein>
<evidence type="ECO:0000313" key="11">
    <source>
        <dbReference type="EMBL" id="KAK9288383.1"/>
    </source>
</evidence>
<keyword evidence="3" id="KW-0134">Cell wall</keyword>
<name>A0AAP0X732_LIQFO</name>
<keyword evidence="10" id="KW-0732">Signal</keyword>
<evidence type="ECO:0000256" key="8">
    <source>
        <dbReference type="PROSITE-ProRule" id="PRU10052"/>
    </source>
</evidence>
<proteinExistence type="inferred from homology"/>
<dbReference type="InterPro" id="IPR012334">
    <property type="entry name" value="Pectin_lyas_fold"/>
</dbReference>
<dbReference type="InterPro" id="IPR011050">
    <property type="entry name" value="Pectin_lyase_fold/virulence"/>
</dbReference>
<feature type="signal peptide" evidence="10">
    <location>
        <begin position="1"/>
        <end position="23"/>
    </location>
</feature>
<evidence type="ECO:0008006" key="13">
    <source>
        <dbReference type="Google" id="ProtNLM"/>
    </source>
</evidence>
<accession>A0AAP0X732</accession>
<evidence type="ECO:0000256" key="2">
    <source>
        <dbReference type="ARBA" id="ARBA00008834"/>
    </source>
</evidence>
<keyword evidence="7" id="KW-0961">Cell wall biogenesis/degradation</keyword>
<feature type="chain" id="PRO_5043019426" description="Polygalacturonase" evidence="10">
    <location>
        <begin position="24"/>
        <end position="424"/>
    </location>
</feature>
<keyword evidence="6 9" id="KW-0326">Glycosidase</keyword>
<evidence type="ECO:0000313" key="12">
    <source>
        <dbReference type="Proteomes" id="UP001415857"/>
    </source>
</evidence>
<dbReference type="SMART" id="SM00710">
    <property type="entry name" value="PbH1"/>
    <property type="match status" value="6"/>
</dbReference>
<sequence length="424" mass="45779">MVNLKNCCALFVFFMTFFQSSNAAYNVVSYGARPDGQTDSTQAFQRAWTATCSSRLPATFYVPAGRFLIRSVVFGGPCMNRIVVQIDGTLVAPSNYWNLGNSGFWILFIQVTRLTVYGGSIDARGAAFWACKNAGSNCPTAARSISFVASDNILISGLTSIDSQTIHVALDGCKNVRIKDMKIIASGQSPNTDGIHLQSSTGVTITNCIIKTGDDCISIGPGIKNLWIDRIACGPGHGISIGSLGNGLIEDGVNNVTVRNSIFTGTQNGVRIKTWGRPSNGFATNIAFRNIIMRQVGNPIVIDQKYCPYNQCPTQQSSGVKISQVRYKNIKGTSATPVAMTFNCSASNPCTGIRLQDIRLTYMNSPATSFCSSAHGTVFMHACYNSKENGLSKCQPFEQLVRGGYGKERLLNFFASVTDANRVT</sequence>
<evidence type="ECO:0000256" key="5">
    <source>
        <dbReference type="ARBA" id="ARBA00022801"/>
    </source>
</evidence>
<evidence type="ECO:0000256" key="10">
    <source>
        <dbReference type="SAM" id="SignalP"/>
    </source>
</evidence>
<dbReference type="SUPFAM" id="SSF51126">
    <property type="entry name" value="Pectin lyase-like"/>
    <property type="match status" value="1"/>
</dbReference>
<reference evidence="11 12" key="1">
    <citation type="journal article" date="2024" name="Plant J.">
        <title>Genome sequences and population genomics reveal climatic adaptation and genomic divergence between two closely related sweetgum species.</title>
        <authorList>
            <person name="Xu W.Q."/>
            <person name="Ren C.Q."/>
            <person name="Zhang X.Y."/>
            <person name="Comes H.P."/>
            <person name="Liu X.H."/>
            <person name="Li Y.G."/>
            <person name="Kettle C.J."/>
            <person name="Jalonen R."/>
            <person name="Gaisberger H."/>
            <person name="Ma Y.Z."/>
            <person name="Qiu Y.X."/>
        </authorList>
    </citation>
    <scope>NUCLEOTIDE SEQUENCE [LARGE SCALE GENOMIC DNA]</scope>
    <source>
        <strain evidence="11">Hangzhou</strain>
    </source>
</reference>
<dbReference type="InterPro" id="IPR006626">
    <property type="entry name" value="PbH1"/>
</dbReference>
<organism evidence="11 12">
    <name type="scientific">Liquidambar formosana</name>
    <name type="common">Formosan gum</name>
    <dbReference type="NCBI Taxonomy" id="63359"/>
    <lineage>
        <taxon>Eukaryota</taxon>
        <taxon>Viridiplantae</taxon>
        <taxon>Streptophyta</taxon>
        <taxon>Embryophyta</taxon>
        <taxon>Tracheophyta</taxon>
        <taxon>Spermatophyta</taxon>
        <taxon>Magnoliopsida</taxon>
        <taxon>eudicotyledons</taxon>
        <taxon>Gunneridae</taxon>
        <taxon>Pentapetalae</taxon>
        <taxon>Saxifragales</taxon>
        <taxon>Altingiaceae</taxon>
        <taxon>Liquidambar</taxon>
    </lineage>
</organism>
<dbReference type="InterPro" id="IPR000743">
    <property type="entry name" value="Glyco_hydro_28"/>
</dbReference>
<dbReference type="GO" id="GO:0071555">
    <property type="term" value="P:cell wall organization"/>
    <property type="evidence" value="ECO:0007669"/>
    <property type="project" value="UniProtKB-KW"/>
</dbReference>